<dbReference type="MEROPS" id="C25.004"/>
<dbReference type="EMBL" id="AZHW01001094">
    <property type="protein sequence ID" value="ETW94258.1"/>
    <property type="molecule type" value="Genomic_DNA"/>
</dbReference>
<dbReference type="GO" id="GO:0008234">
    <property type="term" value="F:cysteine-type peptidase activity"/>
    <property type="evidence" value="ECO:0007669"/>
    <property type="project" value="InterPro"/>
</dbReference>
<dbReference type="Gene3D" id="3.40.50.1460">
    <property type="match status" value="1"/>
</dbReference>
<proteinExistence type="predicted"/>
<dbReference type="Gene3D" id="3.40.50.10390">
    <property type="entry name" value="Gingipain r, domain 1"/>
    <property type="match status" value="1"/>
</dbReference>
<reference evidence="3 4" key="1">
    <citation type="journal article" date="2014" name="Nature">
        <title>An environmental bacterial taxon with a large and distinct metabolic repertoire.</title>
        <authorList>
            <person name="Wilson M.C."/>
            <person name="Mori T."/>
            <person name="Ruckert C."/>
            <person name="Uria A.R."/>
            <person name="Helf M.J."/>
            <person name="Takada K."/>
            <person name="Gernert C."/>
            <person name="Steffens U.A."/>
            <person name="Heycke N."/>
            <person name="Schmitt S."/>
            <person name="Rinke C."/>
            <person name="Helfrich E.J."/>
            <person name="Brachmann A.O."/>
            <person name="Gurgui C."/>
            <person name="Wakimoto T."/>
            <person name="Kracht M."/>
            <person name="Crusemann M."/>
            <person name="Hentschel U."/>
            <person name="Abe I."/>
            <person name="Matsunaga S."/>
            <person name="Kalinowski J."/>
            <person name="Takeyama H."/>
            <person name="Piel J."/>
        </authorList>
    </citation>
    <scope>NUCLEOTIDE SEQUENCE [LARGE SCALE GENOMIC DNA]</scope>
    <source>
        <strain evidence="4">TSY1</strain>
    </source>
</reference>
<evidence type="ECO:0000313" key="3">
    <source>
        <dbReference type="EMBL" id="ETW94258.1"/>
    </source>
</evidence>
<dbReference type="AlphaFoldDB" id="W4L853"/>
<keyword evidence="1" id="KW-0732">Signal</keyword>
<gene>
    <name evidence="3" type="ORF">ETSY1_35685</name>
</gene>
<name>W4L853_ENTF1</name>
<dbReference type="Proteomes" id="UP000019141">
    <property type="component" value="Unassembled WGS sequence"/>
</dbReference>
<evidence type="ECO:0000313" key="4">
    <source>
        <dbReference type="Proteomes" id="UP000019141"/>
    </source>
</evidence>
<comment type="caution">
    <text evidence="3">The sequence shown here is derived from an EMBL/GenBank/DDBJ whole genome shotgun (WGS) entry which is preliminary data.</text>
</comment>
<evidence type="ECO:0000256" key="1">
    <source>
        <dbReference type="ARBA" id="ARBA00022729"/>
    </source>
</evidence>
<dbReference type="InterPro" id="IPR029030">
    <property type="entry name" value="Caspase-like_dom_sf"/>
</dbReference>
<dbReference type="InterPro" id="IPR001769">
    <property type="entry name" value="Gingipain"/>
</dbReference>
<evidence type="ECO:0000259" key="2">
    <source>
        <dbReference type="Pfam" id="PF01364"/>
    </source>
</evidence>
<dbReference type="GO" id="GO:0006508">
    <property type="term" value="P:proteolysis"/>
    <property type="evidence" value="ECO:0007669"/>
    <property type="project" value="InterPro"/>
</dbReference>
<dbReference type="InterPro" id="IPR029031">
    <property type="entry name" value="Gingipain_N_sf"/>
</dbReference>
<keyword evidence="4" id="KW-1185">Reference proteome</keyword>
<feature type="domain" description="Gingipain" evidence="2">
    <location>
        <begin position="472"/>
        <end position="807"/>
    </location>
</feature>
<dbReference type="Pfam" id="PF01364">
    <property type="entry name" value="Peptidase_C25"/>
    <property type="match status" value="1"/>
</dbReference>
<dbReference type="SUPFAM" id="SSF52129">
    <property type="entry name" value="Caspase-like"/>
    <property type="match status" value="1"/>
</dbReference>
<sequence length="808" mass="89326">MGYHIYRGPETQRHRLTSTPLPGSVLLAGTHSVLSAGHRYSWLDPTGTPDDLYWLLEIDLYGHETWHGPFQPIIPPSIPATPFTTPWLPTRSARRRLIHTPPQPPLANLAMVTVPSTPPVWEQRTLPPQALQWALAQAPAIQLLVRQPGWYRVPRAALIEAGLDPAIDPRLLQLFADGVPHALYVSGESDGRLDANDAVAFYGEGLDTPWTDTRHYWLVAGTEPGKRISHQAFLPARPAPAHFPHTLTWHERHLYVAAIRNGEAENFFGAIINSEPHRQDLLIHHLVAPSAALPAADLEIALHGVGNGEHRVAVHLNEHSVGMIAFAGQNHHRATFSVPYNWLLEGANQIALQAHEVPLDVSLLDAIRLTYAHAYQATDDVLFTTAPAGQQVTIRGFTQPGIHVFDITEPQAIVALQGDITTYGEGYAVAVTPTGENRRTLLALTEPRARRPAAVRAHQPSAWHRPDQGADMVIIAPRPMLESLVPLQTLRERQGLQVSTIAVDALYHEFTFGETHPLALKRFLQRAVAHWQPAPRFVLLVGDGHFDPRHYLGSEAVDWLPIYSVETDNLETVSDDWYVDLNDDAYPDLAVGRLPVNDIAEANTVVAKLVAHAASRGRWKHRTLVVTDTPDEFDFAAATEPLVQELASAFEVARLPLGTLPLDEARQRLRDHLETGQGLVTFLGHGALDRWSANGLLSTSSIETVRNEGRLPMVVSLTCLNGFFHDPNTMSLAETMLVSPNGAVAVWASSGLTRAVDQLDMYRAFTTSLLHDPALTIGERILRAKQAVRNRDTRLTWHLLSDPAMRLD</sequence>
<dbReference type="HOGENOM" id="CLU_008327_0_0_7"/>
<protein>
    <recommendedName>
        <fullName evidence="2">Gingipain domain-containing protein</fullName>
    </recommendedName>
</protein>
<organism evidence="3 4">
    <name type="scientific">Entotheonella factor</name>
    <dbReference type="NCBI Taxonomy" id="1429438"/>
    <lineage>
        <taxon>Bacteria</taxon>
        <taxon>Pseudomonadati</taxon>
        <taxon>Nitrospinota/Tectimicrobiota group</taxon>
        <taxon>Candidatus Tectimicrobiota</taxon>
        <taxon>Candidatus Entotheonellia</taxon>
        <taxon>Candidatus Entotheonellales</taxon>
        <taxon>Candidatus Entotheonellaceae</taxon>
        <taxon>Candidatus Entotheonella</taxon>
    </lineage>
</organism>
<accession>W4L853</accession>